<dbReference type="AlphaFoldDB" id="A0AAX0VHK3"/>
<organism evidence="1 2">
    <name type="scientific">Micrococcus luteus</name>
    <name type="common">Micrococcus lysodeikticus</name>
    <dbReference type="NCBI Taxonomy" id="1270"/>
    <lineage>
        <taxon>Bacteria</taxon>
        <taxon>Bacillati</taxon>
        <taxon>Actinomycetota</taxon>
        <taxon>Actinomycetes</taxon>
        <taxon>Micrococcales</taxon>
        <taxon>Micrococcaceae</taxon>
        <taxon>Micrococcus</taxon>
    </lineage>
</organism>
<comment type="caution">
    <text evidence="1">The sequence shown here is derived from an EMBL/GenBank/DDBJ whole genome shotgun (WGS) entry which is preliminary data.</text>
</comment>
<protein>
    <submittedName>
        <fullName evidence="1">Uncharacterized protein</fullName>
    </submittedName>
</protein>
<name>A0AAX0VHK3_MICLU</name>
<dbReference type="EMBL" id="PKJT01000032">
    <property type="protein sequence ID" value="PKZ78583.1"/>
    <property type="molecule type" value="Genomic_DNA"/>
</dbReference>
<feature type="non-terminal residue" evidence="1">
    <location>
        <position position="1"/>
    </location>
</feature>
<sequence>GGAEVRGQVGVGAEVRGQVGARSIYMTSGRAEELFMGVLACGDRWAVSWSRVCMGALLGAGGEM</sequence>
<gene>
    <name evidence="1" type="ORF">CYJ95_12415</name>
</gene>
<dbReference type="Proteomes" id="UP000234847">
    <property type="component" value="Unassembled WGS sequence"/>
</dbReference>
<accession>A0AAX0VHK3</accession>
<evidence type="ECO:0000313" key="2">
    <source>
        <dbReference type="Proteomes" id="UP000234847"/>
    </source>
</evidence>
<reference evidence="1 2" key="1">
    <citation type="submission" date="2017-12" db="EMBL/GenBank/DDBJ databases">
        <title>Phylogenetic diversity of female urinary microbiome.</title>
        <authorList>
            <person name="Thomas-White K."/>
            <person name="Wolfe A.J."/>
        </authorList>
    </citation>
    <scope>NUCLEOTIDE SEQUENCE [LARGE SCALE GENOMIC DNA]</scope>
    <source>
        <strain evidence="1 2">UMB0038</strain>
    </source>
</reference>
<evidence type="ECO:0000313" key="1">
    <source>
        <dbReference type="EMBL" id="PKZ78583.1"/>
    </source>
</evidence>
<proteinExistence type="predicted"/>